<organism evidence="4 5">
    <name type="scientific">Nakamurella multipartita (strain ATCC 700099 / DSM 44233 / CIP 104796 / JCM 9543 / NBRC 105858 / Y-104)</name>
    <name type="common">Microsphaera multipartita</name>
    <dbReference type="NCBI Taxonomy" id="479431"/>
    <lineage>
        <taxon>Bacteria</taxon>
        <taxon>Bacillati</taxon>
        <taxon>Actinomycetota</taxon>
        <taxon>Actinomycetes</taxon>
        <taxon>Nakamurellales</taxon>
        <taxon>Nakamurellaceae</taxon>
        <taxon>Nakamurella</taxon>
    </lineage>
</organism>
<dbReference type="InterPro" id="IPR036779">
    <property type="entry name" value="LysM_dom_sf"/>
</dbReference>
<sequence length="369" mass="36224">MANDVKRKDSTAKQWSARLTMLLWVGGLAVLVTQLPPPGQLWAAVSGSAPVTAPAPLAAVASVLVTTAGLIAWLLVGWAAVVLAVGLIARLPGRSGRRARRLLPRIAPSAVGRLVAAAVGVSLLAGTAACAAPAGASASARPAPAVTAGAPVNPAVSPDVTPAPGFTTAAPTSSIAIDWPTPDPAIPGSTTPSPAAPSQTEPSQTAPTSTPGPVAPEPTSAAPASPSPTPPATTSPSPVPFSPTSESTVPGSPPPTATAGIPAQTPAPAAPPPASAAPPPAPADTGAPASTDTDTDTDTGGAVTVTVQPGDSLWRIAARTLGPGASDADIDNSWRAWYFTNQQVVGDDPDQIVPGQQLTAPTVAGQVRS</sequence>
<feature type="compositionally biased region" description="Low complexity" evidence="1">
    <location>
        <begin position="163"/>
        <end position="172"/>
    </location>
</feature>
<dbReference type="eggNOG" id="COG1652">
    <property type="taxonomic scope" value="Bacteria"/>
</dbReference>
<dbReference type="InParanoid" id="C8XEB5"/>
<dbReference type="InterPro" id="IPR018392">
    <property type="entry name" value="LysM"/>
</dbReference>
<dbReference type="Gene3D" id="3.10.350.10">
    <property type="entry name" value="LysM domain"/>
    <property type="match status" value="1"/>
</dbReference>
<dbReference type="Proteomes" id="UP000002218">
    <property type="component" value="Chromosome"/>
</dbReference>
<evidence type="ECO:0000313" key="4">
    <source>
        <dbReference type="EMBL" id="ACV77773.1"/>
    </source>
</evidence>
<feature type="region of interest" description="Disordered" evidence="1">
    <location>
        <begin position="163"/>
        <end position="305"/>
    </location>
</feature>
<evidence type="ECO:0000256" key="2">
    <source>
        <dbReference type="SAM" id="Phobius"/>
    </source>
</evidence>
<keyword evidence="2" id="KW-0472">Membrane</keyword>
<reference evidence="4 5" key="2">
    <citation type="journal article" date="2010" name="Stand. Genomic Sci.">
        <title>Complete genome sequence of Nakamurella multipartita type strain (Y-104).</title>
        <authorList>
            <person name="Tice H."/>
            <person name="Mayilraj S."/>
            <person name="Sims D."/>
            <person name="Lapidus A."/>
            <person name="Nolan M."/>
            <person name="Lucas S."/>
            <person name="Glavina Del Rio T."/>
            <person name="Copeland A."/>
            <person name="Cheng J.F."/>
            <person name="Meincke L."/>
            <person name="Bruce D."/>
            <person name="Goodwin L."/>
            <person name="Pitluck S."/>
            <person name="Ivanova N."/>
            <person name="Mavromatis K."/>
            <person name="Ovchinnikova G."/>
            <person name="Pati A."/>
            <person name="Chen A."/>
            <person name="Palaniappan K."/>
            <person name="Land M."/>
            <person name="Hauser L."/>
            <person name="Chang Y.J."/>
            <person name="Jeffries C.D."/>
            <person name="Detter J.C."/>
            <person name="Brettin T."/>
            <person name="Rohde M."/>
            <person name="Goker M."/>
            <person name="Bristow J."/>
            <person name="Eisen J.A."/>
            <person name="Markowitz V."/>
            <person name="Hugenholtz P."/>
            <person name="Kyrpides N.C."/>
            <person name="Klenk H.P."/>
            <person name="Chen F."/>
        </authorList>
    </citation>
    <scope>NUCLEOTIDE SEQUENCE [LARGE SCALE GENOMIC DNA]</scope>
    <source>
        <strain evidence="5">ATCC 700099 / DSM 44233 / CIP 104796 / JCM 9543 / NBRC 105858 / Y-104</strain>
    </source>
</reference>
<feature type="domain" description="LysM" evidence="3">
    <location>
        <begin position="303"/>
        <end position="360"/>
    </location>
</feature>
<evidence type="ECO:0000313" key="5">
    <source>
        <dbReference type="Proteomes" id="UP000002218"/>
    </source>
</evidence>
<dbReference type="RefSeq" id="WP_015746680.1">
    <property type="nucleotide sequence ID" value="NC_013235.1"/>
</dbReference>
<dbReference type="Pfam" id="PF01476">
    <property type="entry name" value="LysM"/>
    <property type="match status" value="1"/>
</dbReference>
<dbReference type="HOGENOM" id="CLU_749697_0_0_11"/>
<dbReference type="CDD" id="cd00118">
    <property type="entry name" value="LysM"/>
    <property type="match status" value="1"/>
</dbReference>
<name>C8XEB5_NAKMY</name>
<dbReference type="KEGG" id="nml:Namu_1371"/>
<keyword evidence="5" id="KW-1185">Reference proteome</keyword>
<keyword evidence="2" id="KW-0812">Transmembrane</keyword>
<feature type="compositionally biased region" description="Low complexity" evidence="1">
    <location>
        <begin position="257"/>
        <end position="267"/>
    </location>
</feature>
<feature type="compositionally biased region" description="Pro residues" evidence="1">
    <location>
        <begin position="225"/>
        <end position="241"/>
    </location>
</feature>
<feature type="transmembrane region" description="Helical" evidence="2">
    <location>
        <begin position="110"/>
        <end position="134"/>
    </location>
</feature>
<feature type="transmembrane region" description="Helical" evidence="2">
    <location>
        <begin position="59"/>
        <end position="89"/>
    </location>
</feature>
<feature type="compositionally biased region" description="Pro residues" evidence="1">
    <location>
        <begin position="268"/>
        <end position="282"/>
    </location>
</feature>
<reference evidence="5" key="1">
    <citation type="submission" date="2009-09" db="EMBL/GenBank/DDBJ databases">
        <title>The complete genome of Nakamurella multipartita DSM 44233.</title>
        <authorList>
            <consortium name="US DOE Joint Genome Institute (JGI-PGF)"/>
            <person name="Lucas S."/>
            <person name="Copeland A."/>
            <person name="Lapidus A."/>
            <person name="Glavina del Rio T."/>
            <person name="Dalin E."/>
            <person name="Tice H."/>
            <person name="Bruce D."/>
            <person name="Goodwin L."/>
            <person name="Pitluck S."/>
            <person name="Kyrpides N."/>
            <person name="Mavromatis K."/>
            <person name="Ivanova N."/>
            <person name="Ovchinnikova G."/>
            <person name="Sims D."/>
            <person name="Meincke L."/>
            <person name="Brettin T."/>
            <person name="Detter J.C."/>
            <person name="Han C."/>
            <person name="Larimer F."/>
            <person name="Land M."/>
            <person name="Hauser L."/>
            <person name="Markowitz V."/>
            <person name="Cheng J.-F."/>
            <person name="Hugenholtz P."/>
            <person name="Woyke T."/>
            <person name="Wu D."/>
            <person name="Klenk H.-P."/>
            <person name="Eisen J.A."/>
        </authorList>
    </citation>
    <scope>NUCLEOTIDE SEQUENCE [LARGE SCALE GENOMIC DNA]</scope>
    <source>
        <strain evidence="5">ATCC 700099 / DSM 44233 / CIP 104796 / JCM 9543 / NBRC 105858 / Y-104</strain>
    </source>
</reference>
<proteinExistence type="predicted"/>
<dbReference type="AlphaFoldDB" id="C8XEB5"/>
<protein>
    <submittedName>
        <fullName evidence="4">Peptidoglycan-binding LysM</fullName>
    </submittedName>
</protein>
<dbReference type="PROSITE" id="PS51782">
    <property type="entry name" value="LYSM"/>
    <property type="match status" value="1"/>
</dbReference>
<dbReference type="OrthoDB" id="3210682at2"/>
<dbReference type="STRING" id="479431.Namu_1371"/>
<feature type="compositionally biased region" description="Low complexity" evidence="1">
    <location>
        <begin position="186"/>
        <end position="203"/>
    </location>
</feature>
<accession>C8XEB5</accession>
<evidence type="ECO:0000259" key="3">
    <source>
        <dbReference type="PROSITE" id="PS51782"/>
    </source>
</evidence>
<dbReference type="EMBL" id="CP001737">
    <property type="protein sequence ID" value="ACV77773.1"/>
    <property type="molecule type" value="Genomic_DNA"/>
</dbReference>
<gene>
    <name evidence="4" type="ordered locus">Namu_1371</name>
</gene>
<feature type="compositionally biased region" description="Low complexity" evidence="1">
    <location>
        <begin position="283"/>
        <end position="305"/>
    </location>
</feature>
<keyword evidence="2" id="KW-1133">Transmembrane helix</keyword>
<evidence type="ECO:0000256" key="1">
    <source>
        <dbReference type="SAM" id="MobiDB-lite"/>
    </source>
</evidence>